<dbReference type="AlphaFoldDB" id="A0A2S5A6J4"/>
<gene>
    <name evidence="4" type="ORF">C3L50_12765</name>
</gene>
<accession>A0A2S5A6J4</accession>
<keyword evidence="1" id="KW-0433">Leucine-rich repeat</keyword>
<comment type="caution">
    <text evidence="4">The sequence shown here is derived from an EMBL/GenBank/DDBJ whole genome shotgun (WGS) entry which is preliminary data.</text>
</comment>
<dbReference type="RefSeq" id="WP_103806570.1">
    <property type="nucleotide sequence ID" value="NZ_PQVG01000007.1"/>
</dbReference>
<keyword evidence="3" id="KW-0472">Membrane</keyword>
<dbReference type="NCBIfam" id="NF033708">
    <property type="entry name" value="T9SS_Cterm_ChiA"/>
    <property type="match status" value="1"/>
</dbReference>
<name>A0A2S5A6J4_9FLAO</name>
<dbReference type="PANTHER" id="PTHR47566:SF1">
    <property type="entry name" value="PROTEIN NUD1"/>
    <property type="match status" value="1"/>
</dbReference>
<dbReference type="EMBL" id="PQVG01000007">
    <property type="protein sequence ID" value="POY38136.1"/>
    <property type="molecule type" value="Genomic_DNA"/>
</dbReference>
<dbReference type="InterPro" id="IPR052574">
    <property type="entry name" value="CDIRP"/>
</dbReference>
<evidence type="ECO:0000256" key="3">
    <source>
        <dbReference type="SAM" id="Phobius"/>
    </source>
</evidence>
<evidence type="ECO:0000256" key="1">
    <source>
        <dbReference type="ARBA" id="ARBA00022614"/>
    </source>
</evidence>
<keyword evidence="3" id="KW-1133">Transmembrane helix</keyword>
<feature type="transmembrane region" description="Helical" evidence="3">
    <location>
        <begin position="26"/>
        <end position="46"/>
    </location>
</feature>
<evidence type="ECO:0008006" key="6">
    <source>
        <dbReference type="Google" id="ProtNLM"/>
    </source>
</evidence>
<evidence type="ECO:0000313" key="5">
    <source>
        <dbReference type="Proteomes" id="UP000237310"/>
    </source>
</evidence>
<protein>
    <recommendedName>
        <fullName evidence="6">Secretion system C-terminal sorting domain-containing protein</fullName>
    </recommendedName>
</protein>
<evidence type="ECO:0000313" key="4">
    <source>
        <dbReference type="EMBL" id="POY38136.1"/>
    </source>
</evidence>
<dbReference type="Gene3D" id="3.80.10.10">
    <property type="entry name" value="Ribonuclease Inhibitor"/>
    <property type="match status" value="1"/>
</dbReference>
<dbReference type="Proteomes" id="UP000237310">
    <property type="component" value="Unassembled WGS sequence"/>
</dbReference>
<dbReference type="GO" id="GO:0035591">
    <property type="term" value="F:signaling adaptor activity"/>
    <property type="evidence" value="ECO:0007669"/>
    <property type="project" value="TreeGrafter"/>
</dbReference>
<dbReference type="SUPFAM" id="SSF52058">
    <property type="entry name" value="L domain-like"/>
    <property type="match status" value="1"/>
</dbReference>
<dbReference type="OrthoDB" id="3179827at2"/>
<proteinExistence type="predicted"/>
<keyword evidence="3" id="KW-0812">Transmembrane</keyword>
<evidence type="ECO:0000256" key="2">
    <source>
        <dbReference type="ARBA" id="ARBA00022737"/>
    </source>
</evidence>
<organism evidence="4 5">
    <name type="scientific">Flavobacterium alvei</name>
    <dbReference type="NCBI Taxonomy" id="2080416"/>
    <lineage>
        <taxon>Bacteria</taxon>
        <taxon>Pseudomonadati</taxon>
        <taxon>Bacteroidota</taxon>
        <taxon>Flavobacteriia</taxon>
        <taxon>Flavobacteriales</taxon>
        <taxon>Flavobacteriaceae</taxon>
        <taxon>Flavobacterium</taxon>
    </lineage>
</organism>
<reference evidence="4 5" key="1">
    <citation type="submission" date="2018-01" db="EMBL/GenBank/DDBJ databases">
        <authorList>
            <person name="Gaut B.S."/>
            <person name="Morton B.R."/>
            <person name="Clegg M.T."/>
            <person name="Duvall M.R."/>
        </authorList>
    </citation>
    <scope>NUCLEOTIDE SEQUENCE [LARGE SCALE GENOMIC DNA]</scope>
    <source>
        <strain evidence="4 5">HR-AY</strain>
    </source>
</reference>
<keyword evidence="5" id="KW-1185">Reference proteome</keyword>
<sequence length="870" mass="93247">MKQILPTYFFSTLLSKSKKNRSNKSIIAWIFILGFSISSFASSGLFDANAILNVKGAGNTFTTTSKFEVDDVVVYNSLTVSTTAIPDVNFEQALIDLGYDDVIDGEVITSNISGITILDIRDKNIASLVGINDFVSLDKLYCQNEDGDSGNDNTISALDVTGLTYLRYFYCQNNQIANLNITGLTGLQALDTSNNPLNTALDVHLNSSLFYLVCQDNGLTSLNISGLTNLQTLIVWNNNLTSAIDLTGNPDLKYLDCDDNFFTSINVVGLAKLNDFYCSGNSLTGLDVRGLSDLSNFECTGNTSLSCILVDDVTAANTAKDSGNWVKDATATYSYCDCDLTTIWNGSSWDNGAPTTGTYAAIISGNYSQTDPINACSLTITNDATVIIPSGVSVTLNAPIMVEIGSSFTLSNNANLIQTNKNSINSGVITVKHESNPLYRSDYTMWSSPTGTTQKLNEFSPLTTTGRFYEYNSGTDKYSAVPDATNFSQGKGFLIRMPNTDPKSGYDAGTATLVYPGLFTGIPNNGDVNISGIAEKFVAVGNPYPSNINANAFIDANLDASSSGTLYFWRKTNNPNQATSPTTSYATYTKAGSTITSDSGSGGISLNGFIAVGQGFITKVPPTGSIRFNNTMRVTNSANFLRTKAVAQTDRVWINLTNADGAFSQMLVGYISDASKGVDSYDGKYINDAATALTSDIAGEEYVIQGRPVFSDTDVVNLNFKTDAAGTYTIAKDHVDGLFATGQDIYLVDNVTGTETNLQKEAYTFTAAAGANNTRFQLTYKTSGSLKVNDLAFDENSISVYKQNGVLNINAGNTTMKSVKVFDVTGRLLLEQKAVNATTTALKNLAAGKQAMLIQITSDDNRVVTKKAIN</sequence>
<keyword evidence="2" id="KW-0677">Repeat</keyword>
<dbReference type="PANTHER" id="PTHR47566">
    <property type="match status" value="1"/>
</dbReference>
<dbReference type="InterPro" id="IPR032675">
    <property type="entry name" value="LRR_dom_sf"/>
</dbReference>